<dbReference type="Gene3D" id="3.40.225.10">
    <property type="entry name" value="Class II aldolase/adducin N-terminal domain"/>
    <property type="match status" value="1"/>
</dbReference>
<dbReference type="InterPro" id="IPR036409">
    <property type="entry name" value="Aldolase_II/adducin_N_sf"/>
</dbReference>
<organism evidence="2 3">
    <name type="scientific">Ambispora leptoticha</name>
    <dbReference type="NCBI Taxonomy" id="144679"/>
    <lineage>
        <taxon>Eukaryota</taxon>
        <taxon>Fungi</taxon>
        <taxon>Fungi incertae sedis</taxon>
        <taxon>Mucoromycota</taxon>
        <taxon>Glomeromycotina</taxon>
        <taxon>Glomeromycetes</taxon>
        <taxon>Archaeosporales</taxon>
        <taxon>Ambisporaceae</taxon>
        <taxon>Ambispora</taxon>
    </lineage>
</organism>
<dbReference type="InterPro" id="IPR051017">
    <property type="entry name" value="Aldolase-II_Adducin_sf"/>
</dbReference>
<sequence>MSLEETICMNYKLEMPKFNSFEEERQHRKQHMAAAFRLFAKYGFDDGFVGHISCRDPEFPDRFWLNPLAMHFSQIKTSDLVLVSHDGELLSQNKGKKSLINRAAVSAHAEVHEARPEVVSVCHCHTVYGRAFSSLGRPLDPITQDACVFFNDHTVFDDFSGVVFEKSEGSRIAQALGPRKAIILQNHGLLTVGHSVDEAAWWFIALERACQAQLLADSACAKGVKPIKINEKYARKTHDFLGTPFAGWLNFQPLYEMIVSEQPELLK</sequence>
<dbReference type="Proteomes" id="UP000789508">
    <property type="component" value="Unassembled WGS sequence"/>
</dbReference>
<name>A0A9N9AEP5_9GLOM</name>
<dbReference type="PANTHER" id="PTHR10672:SF3">
    <property type="entry name" value="PROTEIN HU-LI TAI SHAO"/>
    <property type="match status" value="1"/>
</dbReference>
<dbReference type="OrthoDB" id="3238794at2759"/>
<evidence type="ECO:0000313" key="2">
    <source>
        <dbReference type="EMBL" id="CAG8527389.1"/>
    </source>
</evidence>
<proteinExistence type="predicted"/>
<dbReference type="InterPro" id="IPR001303">
    <property type="entry name" value="Aldolase_II/adducin_N"/>
</dbReference>
<keyword evidence="3" id="KW-1185">Reference proteome</keyword>
<comment type="caution">
    <text evidence="2">The sequence shown here is derived from an EMBL/GenBank/DDBJ whole genome shotgun (WGS) entry which is preliminary data.</text>
</comment>
<dbReference type="PANTHER" id="PTHR10672">
    <property type="entry name" value="ADDUCIN"/>
    <property type="match status" value="1"/>
</dbReference>
<dbReference type="AlphaFoldDB" id="A0A9N9AEP5"/>
<dbReference type="FunFam" id="3.40.225.10:FF:000009">
    <property type="entry name" value="Class II aldolase/adducin N-terminal"/>
    <property type="match status" value="1"/>
</dbReference>
<accession>A0A9N9AEP5</accession>
<dbReference type="SMART" id="SM01007">
    <property type="entry name" value="Aldolase_II"/>
    <property type="match status" value="1"/>
</dbReference>
<dbReference type="GO" id="GO:0051015">
    <property type="term" value="F:actin filament binding"/>
    <property type="evidence" value="ECO:0007669"/>
    <property type="project" value="TreeGrafter"/>
</dbReference>
<dbReference type="NCBIfam" id="NF004855">
    <property type="entry name" value="PRK06208.1"/>
    <property type="match status" value="1"/>
</dbReference>
<dbReference type="EMBL" id="CAJVPS010001169">
    <property type="protein sequence ID" value="CAG8527389.1"/>
    <property type="molecule type" value="Genomic_DNA"/>
</dbReference>
<dbReference type="SUPFAM" id="SSF53639">
    <property type="entry name" value="AraD/HMP-PK domain-like"/>
    <property type="match status" value="1"/>
</dbReference>
<evidence type="ECO:0000313" key="3">
    <source>
        <dbReference type="Proteomes" id="UP000789508"/>
    </source>
</evidence>
<dbReference type="Pfam" id="PF00596">
    <property type="entry name" value="Aldolase_II"/>
    <property type="match status" value="1"/>
</dbReference>
<evidence type="ECO:0000259" key="1">
    <source>
        <dbReference type="SMART" id="SM01007"/>
    </source>
</evidence>
<dbReference type="GO" id="GO:0005856">
    <property type="term" value="C:cytoskeleton"/>
    <property type="evidence" value="ECO:0007669"/>
    <property type="project" value="TreeGrafter"/>
</dbReference>
<reference evidence="2" key="1">
    <citation type="submission" date="2021-06" db="EMBL/GenBank/DDBJ databases">
        <authorList>
            <person name="Kallberg Y."/>
            <person name="Tangrot J."/>
            <person name="Rosling A."/>
        </authorList>
    </citation>
    <scope>NUCLEOTIDE SEQUENCE</scope>
    <source>
        <strain evidence="2">FL130A</strain>
    </source>
</reference>
<feature type="domain" description="Class II aldolase/adducin N-terminal" evidence="1">
    <location>
        <begin position="30"/>
        <end position="214"/>
    </location>
</feature>
<protein>
    <submittedName>
        <fullName evidence="2">9815_t:CDS:1</fullName>
    </submittedName>
</protein>
<gene>
    <name evidence="2" type="ORF">ALEPTO_LOCUS4768</name>
</gene>